<gene>
    <name evidence="2" type="ORF">J2Z40_000185</name>
</gene>
<dbReference type="Proteomes" id="UP001519293">
    <property type="component" value="Unassembled WGS sequence"/>
</dbReference>
<reference evidence="2 3" key="1">
    <citation type="submission" date="2021-03" db="EMBL/GenBank/DDBJ databases">
        <title>Genomic Encyclopedia of Type Strains, Phase IV (KMG-IV): sequencing the most valuable type-strain genomes for metagenomic binning, comparative biology and taxonomic classification.</title>
        <authorList>
            <person name="Goeker M."/>
        </authorList>
    </citation>
    <scope>NUCLEOTIDE SEQUENCE [LARGE SCALE GENOMIC DNA]</scope>
    <source>
        <strain evidence="2 3">DSM 26675</strain>
    </source>
</reference>
<protein>
    <submittedName>
        <fullName evidence="2">Lipoprotein NlpE involved in copper resistance</fullName>
    </submittedName>
</protein>
<dbReference type="RefSeq" id="WP_066394673.1">
    <property type="nucleotide sequence ID" value="NZ_JAGIKZ010000001.1"/>
</dbReference>
<organism evidence="2 3">
    <name type="scientific">Cytobacillus eiseniae</name>
    <dbReference type="NCBI Taxonomy" id="762947"/>
    <lineage>
        <taxon>Bacteria</taxon>
        <taxon>Bacillati</taxon>
        <taxon>Bacillota</taxon>
        <taxon>Bacilli</taxon>
        <taxon>Bacillales</taxon>
        <taxon>Bacillaceae</taxon>
        <taxon>Cytobacillus</taxon>
    </lineage>
</organism>
<dbReference type="EMBL" id="JAGIKZ010000001">
    <property type="protein sequence ID" value="MBP2239632.1"/>
    <property type="molecule type" value="Genomic_DNA"/>
</dbReference>
<keyword evidence="3" id="KW-1185">Reference proteome</keyword>
<dbReference type="PROSITE" id="PS51257">
    <property type="entry name" value="PROKAR_LIPOPROTEIN"/>
    <property type="match status" value="1"/>
</dbReference>
<keyword evidence="1" id="KW-0732">Signal</keyword>
<keyword evidence="2" id="KW-0449">Lipoprotein</keyword>
<evidence type="ECO:0000313" key="3">
    <source>
        <dbReference type="Proteomes" id="UP001519293"/>
    </source>
</evidence>
<feature type="chain" id="PRO_5046031890" evidence="1">
    <location>
        <begin position="25"/>
        <end position="182"/>
    </location>
</feature>
<feature type="signal peptide" evidence="1">
    <location>
        <begin position="1"/>
        <end position="24"/>
    </location>
</feature>
<accession>A0ABS4R9S2</accession>
<comment type="caution">
    <text evidence="2">The sequence shown here is derived from an EMBL/GenBank/DDBJ whole genome shotgun (WGS) entry which is preliminary data.</text>
</comment>
<name>A0ABS4R9S2_9BACI</name>
<proteinExistence type="predicted"/>
<evidence type="ECO:0000313" key="2">
    <source>
        <dbReference type="EMBL" id="MBP2239632.1"/>
    </source>
</evidence>
<evidence type="ECO:0000256" key="1">
    <source>
        <dbReference type="SAM" id="SignalP"/>
    </source>
</evidence>
<sequence length="182" mass="20627">MKGIKAILALVGVCFLLIGCNNDANDKNSFSKMNPKNKQLEYNIIASEKTLPTSFHQIAFERKTSPFFQYLVRKIVHHKEFVETWNLFGFENKVVNVDFKESDAFFIGIQESGSCPYNIGNIELNSDDKTMTVTLTEQDGACTADATPRTFVIQMEKEEVRDIENVTIIQSDMETSIPLDNN</sequence>